<reference evidence="5" key="2">
    <citation type="submission" date="2010-04" db="EMBL/GenBank/DDBJ databases">
        <authorList>
            <person name="Buell R."/>
            <person name="Hamilton J."/>
            <person name="Hostetler J."/>
        </authorList>
    </citation>
    <scope>NUCLEOTIDE SEQUENCE [LARGE SCALE GENOMIC DNA]</scope>
    <source>
        <strain evidence="5">DAOM:BR144</strain>
    </source>
</reference>
<dbReference type="EMBL" id="GL376590">
    <property type="status" value="NOT_ANNOTATED_CDS"/>
    <property type="molecule type" value="Genomic_DNA"/>
</dbReference>
<dbReference type="HOGENOM" id="CLU_018122_0_0_1"/>
<keyword evidence="5" id="KW-1185">Reference proteome</keyword>
<dbReference type="eggNOG" id="ENOG502R9XW">
    <property type="taxonomic scope" value="Eukaryota"/>
</dbReference>
<dbReference type="InterPro" id="IPR032675">
    <property type="entry name" value="LRR_dom_sf"/>
</dbReference>
<keyword evidence="1" id="KW-0343">GTPase activation</keyword>
<dbReference type="AlphaFoldDB" id="K3X1C1"/>
<dbReference type="OMA" id="VRECPMD"/>
<dbReference type="PANTHER" id="PTHR24113">
    <property type="entry name" value="RAN GTPASE-ACTIVATING PROTEIN 1"/>
    <property type="match status" value="1"/>
</dbReference>
<dbReference type="GO" id="GO:0005634">
    <property type="term" value="C:nucleus"/>
    <property type="evidence" value="ECO:0007669"/>
    <property type="project" value="TreeGrafter"/>
</dbReference>
<dbReference type="Gene3D" id="3.80.10.10">
    <property type="entry name" value="Ribonuclease Inhibitor"/>
    <property type="match status" value="1"/>
</dbReference>
<name>K3X1C1_GLOUD</name>
<dbReference type="EnsemblProtists" id="PYU1_T011020">
    <property type="protein sequence ID" value="PYU1_T011020"/>
    <property type="gene ID" value="PYU1_G010996"/>
</dbReference>
<organism evidence="4 5">
    <name type="scientific">Globisporangium ultimum (strain ATCC 200006 / CBS 805.95 / DAOM BR144)</name>
    <name type="common">Pythium ultimum</name>
    <dbReference type="NCBI Taxonomy" id="431595"/>
    <lineage>
        <taxon>Eukaryota</taxon>
        <taxon>Sar</taxon>
        <taxon>Stramenopiles</taxon>
        <taxon>Oomycota</taxon>
        <taxon>Peronosporomycetes</taxon>
        <taxon>Pythiales</taxon>
        <taxon>Pythiaceae</taxon>
        <taxon>Globisporangium</taxon>
    </lineage>
</organism>
<evidence type="ECO:0000313" key="5">
    <source>
        <dbReference type="Proteomes" id="UP000019132"/>
    </source>
</evidence>
<dbReference type="GO" id="GO:0006913">
    <property type="term" value="P:nucleocytoplasmic transport"/>
    <property type="evidence" value="ECO:0007669"/>
    <property type="project" value="TreeGrafter"/>
</dbReference>
<dbReference type="PANTHER" id="PTHR24113:SF12">
    <property type="entry name" value="RAN GTPASE-ACTIVATING PROTEIN 1"/>
    <property type="match status" value="1"/>
</dbReference>
<protein>
    <submittedName>
        <fullName evidence="4">Uncharacterized protein</fullName>
    </submittedName>
</protein>
<dbReference type="Proteomes" id="UP000019132">
    <property type="component" value="Unassembled WGS sequence"/>
</dbReference>
<reference evidence="5" key="1">
    <citation type="journal article" date="2010" name="Genome Biol.">
        <title>Genome sequence of the necrotrophic plant pathogen Pythium ultimum reveals original pathogenicity mechanisms and effector repertoire.</title>
        <authorList>
            <person name="Levesque C.A."/>
            <person name="Brouwer H."/>
            <person name="Cano L."/>
            <person name="Hamilton J.P."/>
            <person name="Holt C."/>
            <person name="Huitema E."/>
            <person name="Raffaele S."/>
            <person name="Robideau G.P."/>
            <person name="Thines M."/>
            <person name="Win J."/>
            <person name="Zerillo M.M."/>
            <person name="Beakes G.W."/>
            <person name="Boore J.L."/>
            <person name="Busam D."/>
            <person name="Dumas B."/>
            <person name="Ferriera S."/>
            <person name="Fuerstenberg S.I."/>
            <person name="Gachon C.M."/>
            <person name="Gaulin E."/>
            <person name="Govers F."/>
            <person name="Grenville-Briggs L."/>
            <person name="Horner N."/>
            <person name="Hostetler J."/>
            <person name="Jiang R.H."/>
            <person name="Johnson J."/>
            <person name="Krajaejun T."/>
            <person name="Lin H."/>
            <person name="Meijer H.J."/>
            <person name="Moore B."/>
            <person name="Morris P."/>
            <person name="Phuntmart V."/>
            <person name="Puiu D."/>
            <person name="Shetty J."/>
            <person name="Stajich J.E."/>
            <person name="Tripathy S."/>
            <person name="Wawra S."/>
            <person name="van West P."/>
            <person name="Whitty B.R."/>
            <person name="Coutinho P.M."/>
            <person name="Henrissat B."/>
            <person name="Martin F."/>
            <person name="Thomas P.D."/>
            <person name="Tyler B.M."/>
            <person name="De Vries R.P."/>
            <person name="Kamoun S."/>
            <person name="Yandell M."/>
            <person name="Tisserat N."/>
            <person name="Buell C.R."/>
        </authorList>
    </citation>
    <scope>NUCLEOTIDE SEQUENCE</scope>
    <source>
        <strain evidence="5">DAOM:BR144</strain>
    </source>
</reference>
<keyword evidence="2" id="KW-0433">Leucine-rich repeat</keyword>
<dbReference type="InterPro" id="IPR027038">
    <property type="entry name" value="RanGap"/>
</dbReference>
<dbReference type="InterPro" id="IPR001611">
    <property type="entry name" value="Leu-rich_rpt"/>
</dbReference>
<evidence type="ECO:0000313" key="4">
    <source>
        <dbReference type="EnsemblProtists" id="PYU1_T011020"/>
    </source>
</evidence>
<dbReference type="SUPFAM" id="SSF52047">
    <property type="entry name" value="RNI-like"/>
    <property type="match status" value="1"/>
</dbReference>
<dbReference type="GO" id="GO:0005829">
    <property type="term" value="C:cytosol"/>
    <property type="evidence" value="ECO:0007669"/>
    <property type="project" value="TreeGrafter"/>
</dbReference>
<proteinExistence type="predicted"/>
<sequence length="638" mass="72901">MRSAVRFALGKGRHDGHHRPAHQHETVAKAVIAPAKPSSIRIVRIDSETESEPEPFPNCSCDEFYLNRCEYHQGEYHGLSFEIAEEFVDLKRLLRTIYDQEVRRYVYKDTQVGKLMEFLALRHFQINTTQLNAITKLVRDRLTHVRSLHFIDTMDAGYVQRHRAEFRMLFSTIFAVHPRIKFNSLAAELPEEKRGLMKEIVIRECPMDNNFFAAIGSALHYSNTVAKLDLQELMDPARVKKEELTLCWAWLAFGLFHPNSTAKITEIDLSRNMLRMEDIRAVEGIMSGGHPAHVLLIPEYTAALRKYSAFNKDKILRDDIKRILLKSIPRKRTFALIKENSTVRPLPTAHVIDEGVFSGMIKERELLEVFCVLNKWICVVVPGFGLAWLPRSTVLEMTEIAMSPRVCSPASLLKSATFWNMIESYDAEGMVVPLITLFLQMSGTSEHLESLNLSNNRIGTPDSFGISAAEILHRVLHFSPYLTSLNLSDCQLSDISALVDAYHRGDCRIKHLNLDSNQLGFRGAFDIAMLLINDDHACEGTWLTSLSLLFNSIDAIGMRAILEALQYNIHLEHLAIEYGNTFPPELGDMDFTGDPRTWREAFLFERLAVLRVFEQHSPDHQLDENVLETMWELLGYQS</sequence>
<dbReference type="GO" id="GO:0005096">
    <property type="term" value="F:GTPase activator activity"/>
    <property type="evidence" value="ECO:0007669"/>
    <property type="project" value="UniProtKB-KW"/>
</dbReference>
<dbReference type="Pfam" id="PF13516">
    <property type="entry name" value="LRR_6"/>
    <property type="match status" value="2"/>
</dbReference>
<keyword evidence="3" id="KW-0677">Repeat</keyword>
<reference evidence="4" key="3">
    <citation type="submission" date="2015-02" db="UniProtKB">
        <authorList>
            <consortium name="EnsemblProtists"/>
        </authorList>
    </citation>
    <scope>IDENTIFICATION</scope>
    <source>
        <strain evidence="4">DAOM BR144</strain>
    </source>
</reference>
<evidence type="ECO:0000256" key="1">
    <source>
        <dbReference type="ARBA" id="ARBA00022468"/>
    </source>
</evidence>
<dbReference type="GO" id="GO:0031267">
    <property type="term" value="F:small GTPase binding"/>
    <property type="evidence" value="ECO:0007669"/>
    <property type="project" value="TreeGrafter"/>
</dbReference>
<dbReference type="GO" id="GO:0048471">
    <property type="term" value="C:perinuclear region of cytoplasm"/>
    <property type="evidence" value="ECO:0007669"/>
    <property type="project" value="TreeGrafter"/>
</dbReference>
<evidence type="ECO:0000256" key="2">
    <source>
        <dbReference type="ARBA" id="ARBA00022614"/>
    </source>
</evidence>
<accession>K3X1C1</accession>
<dbReference type="InParanoid" id="K3X1C1"/>
<evidence type="ECO:0000256" key="3">
    <source>
        <dbReference type="ARBA" id="ARBA00022737"/>
    </source>
</evidence>
<dbReference type="VEuPathDB" id="FungiDB:PYU1_G010996"/>